<protein>
    <submittedName>
        <fullName evidence="1">Uncharacterized protein</fullName>
    </submittedName>
</protein>
<evidence type="ECO:0000313" key="2">
    <source>
        <dbReference type="Proteomes" id="UP000070587"/>
    </source>
</evidence>
<reference evidence="1 2" key="2">
    <citation type="journal article" date="2016" name="Int. J. Syst. Evol. Microbiol.">
        <title>Pyrococcus kukulkanii sp. nov., a hyperthermophilic, piezophilic archaeon isolated from a deep-sea hydrothermal vent.</title>
        <authorList>
            <person name="Callac N."/>
            <person name="Oger P."/>
            <person name="Lesongeur F."/>
            <person name="Rattray J.E."/>
            <person name="Vannier P."/>
            <person name="Michoud G."/>
            <person name="Beauverger M."/>
            <person name="Gayet N."/>
            <person name="Rouxel O."/>
            <person name="Jebbar M."/>
            <person name="Godfroy A."/>
        </authorList>
    </citation>
    <scope>NUCLEOTIDE SEQUENCE [LARGE SCALE GENOMIC DNA]</scope>
    <source>
        <strain evidence="1 2">NCB100</strain>
    </source>
</reference>
<dbReference type="OrthoDB" id="102487at2157"/>
<dbReference type="PATRIC" id="fig|1609559.3.peg.1693"/>
<dbReference type="AlphaFoldDB" id="A0A127BAT3"/>
<proteinExistence type="predicted"/>
<dbReference type="EMBL" id="CP010835">
    <property type="protein sequence ID" value="AMM54448.1"/>
    <property type="molecule type" value="Genomic_DNA"/>
</dbReference>
<reference evidence="2" key="1">
    <citation type="submission" date="2015-02" db="EMBL/GenBank/DDBJ databases">
        <title>Pyrococcus kukulkanii sp. nov., a novel hyperthermophilic archaeon isolated from a deep-sea hydrothermal vent at the Guaymas Basin.</title>
        <authorList>
            <person name="Oger P.M."/>
            <person name="Callac N."/>
            <person name="Jebbar M."/>
            <person name="Godfroy A."/>
        </authorList>
    </citation>
    <scope>NUCLEOTIDE SEQUENCE [LARGE SCALE GENOMIC DNA]</scope>
    <source>
        <strain evidence="2">NCB100</strain>
    </source>
</reference>
<gene>
    <name evidence="1" type="ORF">TQ32_08105</name>
</gene>
<name>A0A127BAT3_9EURY</name>
<evidence type="ECO:0000313" key="1">
    <source>
        <dbReference type="EMBL" id="AMM54448.1"/>
    </source>
</evidence>
<dbReference type="Proteomes" id="UP000070587">
    <property type="component" value="Chromosome"/>
</dbReference>
<accession>A0A127BAT3</accession>
<organism evidence="1 2">
    <name type="scientific">Pyrococcus kukulkanii</name>
    <dbReference type="NCBI Taxonomy" id="1609559"/>
    <lineage>
        <taxon>Archaea</taxon>
        <taxon>Methanobacteriati</taxon>
        <taxon>Methanobacteriota</taxon>
        <taxon>Thermococci</taxon>
        <taxon>Thermococcales</taxon>
        <taxon>Thermococcaceae</taxon>
        <taxon>Pyrococcus</taxon>
    </lineage>
</organism>
<sequence length="67" mass="8189">MILFFFRFLFRLLRISFGMAGIVRVVNRGERAFKRALIREGLSQEVVERLMEEFSLRKVFNFQRFLR</sequence>
<dbReference type="KEGG" id="pyc:TQ32_08105"/>